<evidence type="ECO:0000256" key="4">
    <source>
        <dbReference type="SAM" id="SignalP"/>
    </source>
</evidence>
<dbReference type="FunFam" id="3.30.2080.10:FF:000001">
    <property type="entry name" value="Alpha-1,2-mannosidase subfamily"/>
    <property type="match status" value="1"/>
</dbReference>
<evidence type="ECO:0000256" key="3">
    <source>
        <dbReference type="ARBA" id="ARBA00022837"/>
    </source>
</evidence>
<dbReference type="InterPro" id="IPR005887">
    <property type="entry name" value="GH92_a_mannosidase_put"/>
</dbReference>
<dbReference type="GO" id="GO:0005829">
    <property type="term" value="C:cytosol"/>
    <property type="evidence" value="ECO:0007669"/>
    <property type="project" value="TreeGrafter"/>
</dbReference>
<evidence type="ECO:0000259" key="6">
    <source>
        <dbReference type="Pfam" id="PF17678"/>
    </source>
</evidence>
<comment type="caution">
    <text evidence="7">The sequence shown here is derived from an EMBL/GenBank/DDBJ whole genome shotgun (WGS) entry which is preliminary data.</text>
</comment>
<evidence type="ECO:0000259" key="5">
    <source>
        <dbReference type="Pfam" id="PF07971"/>
    </source>
</evidence>
<dbReference type="Gene3D" id="1.20.1050.60">
    <property type="entry name" value="alpha-1,2-mannosidase"/>
    <property type="match status" value="1"/>
</dbReference>
<dbReference type="Gene3D" id="2.70.98.10">
    <property type="match status" value="1"/>
</dbReference>
<dbReference type="PANTHER" id="PTHR12143">
    <property type="entry name" value="PEPTIDE N-GLYCANASE PNGASE -RELATED"/>
    <property type="match status" value="1"/>
</dbReference>
<accession>A0A9D9HJT7</accession>
<dbReference type="InterPro" id="IPR014718">
    <property type="entry name" value="GH-type_carb-bd"/>
</dbReference>
<comment type="cofactor">
    <cofactor evidence="1">
        <name>Ca(2+)</name>
        <dbReference type="ChEBI" id="CHEBI:29108"/>
    </cofactor>
</comment>
<dbReference type="EMBL" id="JADIMK010000014">
    <property type="protein sequence ID" value="MBO8455143.1"/>
    <property type="molecule type" value="Genomic_DNA"/>
</dbReference>
<keyword evidence="3" id="KW-0106">Calcium</keyword>
<keyword evidence="7" id="KW-0378">Hydrolase</keyword>
<dbReference type="AlphaFoldDB" id="A0A9D9HJT7"/>
<dbReference type="Gene3D" id="3.30.2080.10">
    <property type="entry name" value="GH92 mannosidase domain"/>
    <property type="match status" value="1"/>
</dbReference>
<keyword evidence="7" id="KW-0326">Glycosidase</keyword>
<organism evidence="7 8">
    <name type="scientific">Candidatus Cryptobacteroides intestinigallinarum</name>
    <dbReference type="NCBI Taxonomy" id="2840767"/>
    <lineage>
        <taxon>Bacteria</taxon>
        <taxon>Pseudomonadati</taxon>
        <taxon>Bacteroidota</taxon>
        <taxon>Bacteroidia</taxon>
        <taxon>Bacteroidales</taxon>
        <taxon>Candidatus Cryptobacteroides</taxon>
    </lineage>
</organism>
<evidence type="ECO:0000313" key="7">
    <source>
        <dbReference type="EMBL" id="MBO8455143.1"/>
    </source>
</evidence>
<feature type="domain" description="Glycosyl hydrolase family 92 N-terminal" evidence="6">
    <location>
        <begin position="34"/>
        <end position="257"/>
    </location>
</feature>
<dbReference type="EC" id="3.2.1.-" evidence="7"/>
<proteinExistence type="predicted"/>
<dbReference type="Gene3D" id="1.20.1610.10">
    <property type="entry name" value="alpha-1,2-mannosidases domains"/>
    <property type="match status" value="1"/>
</dbReference>
<feature type="chain" id="PRO_5039306547" evidence="4">
    <location>
        <begin position="27"/>
        <end position="731"/>
    </location>
</feature>
<dbReference type="Proteomes" id="UP000823617">
    <property type="component" value="Unassembled WGS sequence"/>
</dbReference>
<dbReference type="InterPro" id="IPR008928">
    <property type="entry name" value="6-hairpin_glycosidase_sf"/>
</dbReference>
<dbReference type="InterPro" id="IPR050883">
    <property type="entry name" value="PNGase"/>
</dbReference>
<dbReference type="InterPro" id="IPR012939">
    <property type="entry name" value="Glyco_hydro_92"/>
</dbReference>
<sequence length="731" mass="80932">MRLSFMAIPAAALIAFGAAGCSQNTADNGSFTSYVNTKIGTGGHGHVFVGANVPFGLVQLGPTSIPQSWDWCSGYHESDSTVIGFSHTHLSGTGIGDLFDVTVMPVTGEVTYARGTEDAPGSGLWSYADRTKEISRPGYYSVPLERYGITAELTATTRVGLHRYTFPASDEAAIVFDLENGGCWDKATEVHIEVVGDKSVSGWRYSTGWANDQKIYFTAEFSKPFDSFEICGENKMYGRASFKTADGEQILLKVALSPVSVEGAKANMAAELPGWDFEATAKAADKAWNRELSKIRIETADEQAKEIFYTALYHTMIAPSVFCDSDGSYRGADGKMHGNEGFTNYTTFSLWDTYRAAMPLMTIIHPEKMNDMVNTMLHIYQQQGKLPVWHLMGCETDCMVGNPGIPPVADAILKGYDGFDKQLALEAMVQSALRPDRGQDLRMEYGYIPCNLFNESVAYDMEYAIADWALAQAAKALGDEETYAKFNERSHSYRNFFDPETQFIRGKDSKGNFRTPFNPFASTHREDDYCEGNAWQYTWLAPHDYEGLVGCFGSKEAFLAKLDQLFTVSSEIEGGNTSPDISGLIGQYAHGNEPSHHIIYFYTMAGEPWKAADKVRQVLGTMYHDAPDGLSGNEDVGQMSSWYILSSLGFYQAEPAGGRYWFGSPLFDKAEVRTEGGIFTITALNNSPENRYIQKITLNGQEYRKPYIDYKDIKAGGNLTIEMGSEKALWY</sequence>
<dbReference type="GO" id="GO:0030246">
    <property type="term" value="F:carbohydrate binding"/>
    <property type="evidence" value="ECO:0007669"/>
    <property type="project" value="InterPro"/>
</dbReference>
<dbReference type="GO" id="GO:0006516">
    <property type="term" value="P:glycoprotein catabolic process"/>
    <property type="evidence" value="ECO:0007669"/>
    <property type="project" value="TreeGrafter"/>
</dbReference>
<dbReference type="Pfam" id="PF17678">
    <property type="entry name" value="Glyco_hydro_92N"/>
    <property type="match status" value="1"/>
</dbReference>
<name>A0A9D9HJT7_9BACT</name>
<dbReference type="SUPFAM" id="SSF48208">
    <property type="entry name" value="Six-hairpin glycosidases"/>
    <property type="match status" value="1"/>
</dbReference>
<dbReference type="GO" id="GO:0016798">
    <property type="term" value="F:hydrolase activity, acting on glycosyl bonds"/>
    <property type="evidence" value="ECO:0007669"/>
    <property type="project" value="UniProtKB-KW"/>
</dbReference>
<keyword evidence="4" id="KW-0732">Signal</keyword>
<reference evidence="7" key="2">
    <citation type="journal article" date="2021" name="PeerJ">
        <title>Extensive microbial diversity within the chicken gut microbiome revealed by metagenomics and culture.</title>
        <authorList>
            <person name="Gilroy R."/>
            <person name="Ravi A."/>
            <person name="Getino M."/>
            <person name="Pursley I."/>
            <person name="Horton D.L."/>
            <person name="Alikhan N.F."/>
            <person name="Baker D."/>
            <person name="Gharbi K."/>
            <person name="Hall N."/>
            <person name="Watson M."/>
            <person name="Adriaenssens E.M."/>
            <person name="Foster-Nyarko E."/>
            <person name="Jarju S."/>
            <person name="Secka A."/>
            <person name="Antonio M."/>
            <person name="Oren A."/>
            <person name="Chaudhuri R.R."/>
            <person name="La Ragione R."/>
            <person name="Hildebrand F."/>
            <person name="Pallen M.J."/>
        </authorList>
    </citation>
    <scope>NUCLEOTIDE SEQUENCE</scope>
    <source>
        <strain evidence="7">B1-3475</strain>
    </source>
</reference>
<dbReference type="Pfam" id="PF07971">
    <property type="entry name" value="Glyco_hydro_92"/>
    <property type="match status" value="1"/>
</dbReference>
<evidence type="ECO:0000256" key="1">
    <source>
        <dbReference type="ARBA" id="ARBA00001913"/>
    </source>
</evidence>
<feature type="signal peptide" evidence="4">
    <location>
        <begin position="1"/>
        <end position="26"/>
    </location>
</feature>
<dbReference type="InterPro" id="IPR041371">
    <property type="entry name" value="GH92_N"/>
</dbReference>
<evidence type="ECO:0000313" key="8">
    <source>
        <dbReference type="Proteomes" id="UP000823617"/>
    </source>
</evidence>
<dbReference type="NCBIfam" id="TIGR01180">
    <property type="entry name" value="aman2_put"/>
    <property type="match status" value="1"/>
</dbReference>
<dbReference type="GO" id="GO:0005975">
    <property type="term" value="P:carbohydrate metabolic process"/>
    <property type="evidence" value="ECO:0007669"/>
    <property type="project" value="InterPro"/>
</dbReference>
<feature type="domain" description="Glycosyl hydrolase family 92" evidence="5">
    <location>
        <begin position="263"/>
        <end position="725"/>
    </location>
</feature>
<dbReference type="PANTHER" id="PTHR12143:SF39">
    <property type="entry name" value="SECRETED PROTEIN"/>
    <property type="match status" value="1"/>
</dbReference>
<gene>
    <name evidence="7" type="ORF">IAC08_01895</name>
</gene>
<protein>
    <submittedName>
        <fullName evidence="7">GH92 family glycosyl hydrolase</fullName>
        <ecNumber evidence="7">3.2.1.-</ecNumber>
    </submittedName>
</protein>
<dbReference type="PROSITE" id="PS51257">
    <property type="entry name" value="PROKAR_LIPOPROTEIN"/>
    <property type="match status" value="1"/>
</dbReference>
<evidence type="ECO:0000256" key="2">
    <source>
        <dbReference type="ARBA" id="ARBA00011245"/>
    </source>
</evidence>
<reference evidence="7" key="1">
    <citation type="submission" date="2020-10" db="EMBL/GenBank/DDBJ databases">
        <authorList>
            <person name="Gilroy R."/>
        </authorList>
    </citation>
    <scope>NUCLEOTIDE SEQUENCE</scope>
    <source>
        <strain evidence="7">B1-3475</strain>
    </source>
</reference>
<comment type="subunit">
    <text evidence="2">Monomer.</text>
</comment>
<dbReference type="GO" id="GO:0000224">
    <property type="term" value="F:peptide-N4-(N-acetyl-beta-glucosaminyl)asparagine amidase activity"/>
    <property type="evidence" value="ECO:0007669"/>
    <property type="project" value="TreeGrafter"/>
</dbReference>